<dbReference type="RefSeq" id="WP_084230890.1">
    <property type="nucleotide sequence ID" value="NZ_FWWR01000009.1"/>
</dbReference>
<gene>
    <name evidence="1" type="ORF">SAMN00017477_1338</name>
</gene>
<name>A0A1W1V459_PEPAS</name>
<dbReference type="OrthoDB" id="1697322at2"/>
<evidence type="ECO:0000313" key="2">
    <source>
        <dbReference type="Proteomes" id="UP000192368"/>
    </source>
</evidence>
<reference evidence="2" key="1">
    <citation type="submission" date="2017-04" db="EMBL/GenBank/DDBJ databases">
        <authorList>
            <person name="Varghese N."/>
            <person name="Submissions S."/>
        </authorList>
    </citation>
    <scope>NUCLEOTIDE SEQUENCE [LARGE SCALE GENOMIC DNA]</scope>
    <source>
        <strain evidence="2">DSM 20463</strain>
    </source>
</reference>
<organism evidence="1 2">
    <name type="scientific">Peptoniphilus asaccharolyticus DSM 20463</name>
    <dbReference type="NCBI Taxonomy" id="573058"/>
    <lineage>
        <taxon>Bacteria</taxon>
        <taxon>Bacillati</taxon>
        <taxon>Bacillota</taxon>
        <taxon>Tissierellia</taxon>
        <taxon>Tissierellales</taxon>
        <taxon>Peptoniphilaceae</taxon>
        <taxon>Peptoniphilus</taxon>
    </lineage>
</organism>
<accession>A0A1W1V459</accession>
<dbReference type="Proteomes" id="UP000192368">
    <property type="component" value="Unassembled WGS sequence"/>
</dbReference>
<evidence type="ECO:0000313" key="1">
    <source>
        <dbReference type="EMBL" id="SMB88095.1"/>
    </source>
</evidence>
<sequence>MSRRNKKNSNKKVSQMLIVAFFLGLLLISYNVLAERNKVIHIELGKTSYIELLKYEDSSMKTINDRIILRDILLRINDLGAKEIDMTTSPVSEKFINVYDKNYKKTMLIKSGKYMKVENKWYLLDERSANSFDKIFDKYN</sequence>
<dbReference type="AlphaFoldDB" id="A0A1W1V459"/>
<proteinExistence type="predicted"/>
<protein>
    <submittedName>
        <fullName evidence="1">Uncharacterized protein</fullName>
    </submittedName>
</protein>
<keyword evidence="2" id="KW-1185">Reference proteome</keyword>
<dbReference type="EMBL" id="FWWR01000009">
    <property type="protein sequence ID" value="SMB88095.1"/>
    <property type="molecule type" value="Genomic_DNA"/>
</dbReference>